<gene>
    <name evidence="1" type="ORF">ACHAWO_010591</name>
</gene>
<name>A0ABD3P1V2_9STRA</name>
<sequence length="135" mass="14716">MSAPDGSEIAFKGDVLDLDTKVMVTATDNRVLLDSMELNAASTPFNLCCAEAYAKFTDMKRLKVHPGKMTKERDAVESCSADVYKGIQSSCLTQFEAVKQCLSDNPKEWAACATLRRELDLCSVKSGLGEVKKAL</sequence>
<dbReference type="Proteomes" id="UP001530400">
    <property type="component" value="Unassembled WGS sequence"/>
</dbReference>
<dbReference type="AlphaFoldDB" id="A0ABD3P1V2"/>
<proteinExistence type="predicted"/>
<accession>A0ABD3P1V2</accession>
<protein>
    <recommendedName>
        <fullName evidence="3">IMS import disulfide relay-system CHCH-CHCH-like Cx9C domain-containing protein</fullName>
    </recommendedName>
</protein>
<evidence type="ECO:0000313" key="1">
    <source>
        <dbReference type="EMBL" id="KAL3782255.1"/>
    </source>
</evidence>
<evidence type="ECO:0000313" key="2">
    <source>
        <dbReference type="Proteomes" id="UP001530400"/>
    </source>
</evidence>
<reference evidence="1 2" key="1">
    <citation type="submission" date="2024-10" db="EMBL/GenBank/DDBJ databases">
        <title>Updated reference genomes for cyclostephanoid diatoms.</title>
        <authorList>
            <person name="Roberts W.R."/>
            <person name="Alverson A.J."/>
        </authorList>
    </citation>
    <scope>NUCLEOTIDE SEQUENCE [LARGE SCALE GENOMIC DNA]</scope>
    <source>
        <strain evidence="1 2">AJA010-31</strain>
    </source>
</reference>
<organism evidence="1 2">
    <name type="scientific">Cyclotella atomus</name>
    <dbReference type="NCBI Taxonomy" id="382360"/>
    <lineage>
        <taxon>Eukaryota</taxon>
        <taxon>Sar</taxon>
        <taxon>Stramenopiles</taxon>
        <taxon>Ochrophyta</taxon>
        <taxon>Bacillariophyta</taxon>
        <taxon>Coscinodiscophyceae</taxon>
        <taxon>Thalassiosirophycidae</taxon>
        <taxon>Stephanodiscales</taxon>
        <taxon>Stephanodiscaceae</taxon>
        <taxon>Cyclotella</taxon>
    </lineage>
</organism>
<comment type="caution">
    <text evidence="1">The sequence shown here is derived from an EMBL/GenBank/DDBJ whole genome shotgun (WGS) entry which is preliminary data.</text>
</comment>
<evidence type="ECO:0008006" key="3">
    <source>
        <dbReference type="Google" id="ProtNLM"/>
    </source>
</evidence>
<dbReference type="EMBL" id="JALLPJ020000814">
    <property type="protein sequence ID" value="KAL3782255.1"/>
    <property type="molecule type" value="Genomic_DNA"/>
</dbReference>
<dbReference type="Gene3D" id="1.10.287.2900">
    <property type="match status" value="1"/>
</dbReference>
<keyword evidence="2" id="KW-1185">Reference proteome</keyword>